<dbReference type="Proteomes" id="UP000502611">
    <property type="component" value="Chromosome"/>
</dbReference>
<dbReference type="PANTHER" id="PTHR42742:SF3">
    <property type="entry name" value="FRUCTOKINASE"/>
    <property type="match status" value="1"/>
</dbReference>
<evidence type="ECO:0000256" key="5">
    <source>
        <dbReference type="ARBA" id="ARBA00038887"/>
    </source>
</evidence>
<organism evidence="7 8">
    <name type="scientific">Sphingobium yanoikuyae</name>
    <name type="common">Sphingomonas yanoikuyae</name>
    <dbReference type="NCBI Taxonomy" id="13690"/>
    <lineage>
        <taxon>Bacteria</taxon>
        <taxon>Pseudomonadati</taxon>
        <taxon>Pseudomonadota</taxon>
        <taxon>Alphaproteobacteria</taxon>
        <taxon>Sphingomonadales</taxon>
        <taxon>Sphingomonadaceae</taxon>
        <taxon>Sphingobium</taxon>
    </lineage>
</organism>
<dbReference type="InterPro" id="IPR043129">
    <property type="entry name" value="ATPase_NBD"/>
</dbReference>
<dbReference type="AlphaFoldDB" id="A0A6M4G6X0"/>
<gene>
    <name evidence="7" type="ORF">HH800_13305</name>
</gene>
<dbReference type="Pfam" id="PF00480">
    <property type="entry name" value="ROK"/>
    <property type="match status" value="1"/>
</dbReference>
<sequence length="300" mass="31382">MKDLLIAGVELGGTKCIATLANGRGEIVDQAQFPTTTPDETLGALEICLHRWWNGHRFAALGIASFGPVDLTPQSPSFGFITSTPKPGWCDVDVARRLAAPFPVPMTFDTDVNGAAIAEGCWGGARGLSDYAYVTVGTGVGVGLIVNGLPTRGLGHCELGHVRVPRLRGDDWPGSCPYHGDCVEGLAAGPALKARKQTEHVSAVPAEDPMWESVSYALAQMCHVMVLASGPRRILFGGGVIKGQPHLLSRTEAMLRDSLAGYVTLAGDKPFLQLAGLGDRAGPLGPIAMGLSLLGIPEPA</sequence>
<evidence type="ECO:0000256" key="3">
    <source>
        <dbReference type="ARBA" id="ARBA00022833"/>
    </source>
</evidence>
<protein>
    <recommendedName>
        <fullName evidence="5">fructokinase</fullName>
        <ecNumber evidence="5">2.7.1.4</ecNumber>
    </recommendedName>
</protein>
<reference evidence="7 8" key="1">
    <citation type="submission" date="2020-04" db="EMBL/GenBank/DDBJ databases">
        <title>The Whole Genome Analysis of High salt-tolerant Sphingobium yanoikuyae YC-XJ2 with Aryl organophosphorus flame retardants (aryl-OPFRs)-degrading capacity and characteristics of Related phosphotriesterase.</title>
        <authorList>
            <person name="Li X."/>
        </authorList>
    </citation>
    <scope>NUCLEOTIDE SEQUENCE [LARGE SCALE GENOMIC DNA]</scope>
    <source>
        <strain evidence="7 8">YC-XJ2</strain>
    </source>
</reference>
<evidence type="ECO:0000256" key="1">
    <source>
        <dbReference type="ARBA" id="ARBA00001946"/>
    </source>
</evidence>
<evidence type="ECO:0000313" key="8">
    <source>
        <dbReference type="Proteomes" id="UP000502611"/>
    </source>
</evidence>
<keyword evidence="2" id="KW-0479">Metal-binding</keyword>
<keyword evidence="4" id="KW-0460">Magnesium</keyword>
<dbReference type="InterPro" id="IPR000600">
    <property type="entry name" value="ROK"/>
</dbReference>
<dbReference type="SUPFAM" id="SSF53067">
    <property type="entry name" value="Actin-like ATPase domain"/>
    <property type="match status" value="1"/>
</dbReference>
<dbReference type="CDD" id="cd24067">
    <property type="entry name" value="ASKHA_NBD_ROK_BsFRK-like"/>
    <property type="match status" value="1"/>
</dbReference>
<dbReference type="GO" id="GO:0046872">
    <property type="term" value="F:metal ion binding"/>
    <property type="evidence" value="ECO:0007669"/>
    <property type="project" value="UniProtKB-KW"/>
</dbReference>
<dbReference type="GO" id="GO:0008865">
    <property type="term" value="F:fructokinase activity"/>
    <property type="evidence" value="ECO:0007669"/>
    <property type="project" value="UniProtKB-EC"/>
</dbReference>
<name>A0A6M4G6X0_SPHYA</name>
<proteinExistence type="predicted"/>
<keyword evidence="3" id="KW-0862">Zinc</keyword>
<evidence type="ECO:0000256" key="4">
    <source>
        <dbReference type="ARBA" id="ARBA00022842"/>
    </source>
</evidence>
<comment type="cofactor">
    <cofactor evidence="1">
        <name>Mg(2+)</name>
        <dbReference type="ChEBI" id="CHEBI:18420"/>
    </cofactor>
</comment>
<evidence type="ECO:0000256" key="2">
    <source>
        <dbReference type="ARBA" id="ARBA00022723"/>
    </source>
</evidence>
<evidence type="ECO:0000256" key="6">
    <source>
        <dbReference type="ARBA" id="ARBA00048451"/>
    </source>
</evidence>
<dbReference type="InterPro" id="IPR051804">
    <property type="entry name" value="Carb_Metab_Reg_Kinase/Isom"/>
</dbReference>
<dbReference type="Gene3D" id="3.30.420.40">
    <property type="match status" value="2"/>
</dbReference>
<dbReference type="EC" id="2.7.1.4" evidence="5"/>
<dbReference type="RefSeq" id="WP_169861362.1">
    <property type="nucleotide sequence ID" value="NZ_CAUUIR010000061.1"/>
</dbReference>
<accession>A0A6M4G6X0</accession>
<dbReference type="EMBL" id="CP053021">
    <property type="protein sequence ID" value="QJR03062.1"/>
    <property type="molecule type" value="Genomic_DNA"/>
</dbReference>
<dbReference type="PANTHER" id="PTHR42742">
    <property type="entry name" value="TRANSCRIPTIONAL REPRESSOR MPRA"/>
    <property type="match status" value="1"/>
</dbReference>
<comment type="catalytic activity">
    <reaction evidence="6">
        <text>D-fructose + ATP = D-fructose 6-phosphate + ADP + H(+)</text>
        <dbReference type="Rhea" id="RHEA:16125"/>
        <dbReference type="ChEBI" id="CHEBI:15378"/>
        <dbReference type="ChEBI" id="CHEBI:30616"/>
        <dbReference type="ChEBI" id="CHEBI:37721"/>
        <dbReference type="ChEBI" id="CHEBI:61527"/>
        <dbReference type="ChEBI" id="CHEBI:456216"/>
        <dbReference type="EC" id="2.7.1.4"/>
    </reaction>
</comment>
<evidence type="ECO:0000313" key="7">
    <source>
        <dbReference type="EMBL" id="QJR03062.1"/>
    </source>
</evidence>